<evidence type="ECO:0000313" key="3">
    <source>
        <dbReference type="Proteomes" id="UP000290572"/>
    </source>
</evidence>
<reference evidence="2 3" key="1">
    <citation type="submission" date="2018-03" db="EMBL/GenBank/DDBJ databases">
        <title>Draft genome sequence of Rohu Carp (Labeo rohita).</title>
        <authorList>
            <person name="Das P."/>
            <person name="Kushwaha B."/>
            <person name="Joshi C.G."/>
            <person name="Kumar D."/>
            <person name="Nagpure N.S."/>
            <person name="Sahoo L."/>
            <person name="Das S.P."/>
            <person name="Bit A."/>
            <person name="Patnaik S."/>
            <person name="Meher P.K."/>
            <person name="Jayasankar P."/>
            <person name="Koringa P.G."/>
            <person name="Patel N.V."/>
            <person name="Hinsu A.T."/>
            <person name="Kumar R."/>
            <person name="Pandey M."/>
            <person name="Agarwal S."/>
            <person name="Srivastava S."/>
            <person name="Singh M."/>
            <person name="Iquebal M.A."/>
            <person name="Jaiswal S."/>
            <person name="Angadi U.B."/>
            <person name="Kumar N."/>
            <person name="Raza M."/>
            <person name="Shah T.M."/>
            <person name="Rai A."/>
            <person name="Jena J.K."/>
        </authorList>
    </citation>
    <scope>NUCLEOTIDE SEQUENCE [LARGE SCALE GENOMIC DNA]</scope>
    <source>
        <strain evidence="2">DASCIFA01</strain>
        <tissue evidence="2">Testis</tissue>
    </source>
</reference>
<dbReference type="EMBL" id="QBIY01006056">
    <property type="protein sequence ID" value="RXN37267.1"/>
    <property type="molecule type" value="Genomic_DNA"/>
</dbReference>
<evidence type="ECO:0000256" key="1">
    <source>
        <dbReference type="SAM" id="MobiDB-lite"/>
    </source>
</evidence>
<name>A0A498P171_LABRO</name>
<comment type="caution">
    <text evidence="2">The sequence shown here is derived from an EMBL/GenBank/DDBJ whole genome shotgun (WGS) entry which is preliminary data.</text>
</comment>
<dbReference type="Proteomes" id="UP000290572">
    <property type="component" value="Unassembled WGS sequence"/>
</dbReference>
<gene>
    <name evidence="2" type="ORF">ROHU_002185</name>
</gene>
<keyword evidence="3" id="KW-1185">Reference proteome</keyword>
<organism evidence="2 3">
    <name type="scientific">Labeo rohita</name>
    <name type="common">Indian major carp</name>
    <name type="synonym">Cyprinus rohita</name>
    <dbReference type="NCBI Taxonomy" id="84645"/>
    <lineage>
        <taxon>Eukaryota</taxon>
        <taxon>Metazoa</taxon>
        <taxon>Chordata</taxon>
        <taxon>Craniata</taxon>
        <taxon>Vertebrata</taxon>
        <taxon>Euteleostomi</taxon>
        <taxon>Actinopterygii</taxon>
        <taxon>Neopterygii</taxon>
        <taxon>Teleostei</taxon>
        <taxon>Ostariophysi</taxon>
        <taxon>Cypriniformes</taxon>
        <taxon>Cyprinidae</taxon>
        <taxon>Labeoninae</taxon>
        <taxon>Labeonini</taxon>
        <taxon>Labeo</taxon>
    </lineage>
</organism>
<sequence>MCHNTSTADAPSHQTQSKREVSIVGTTSIPSIGSTTTIPSILGTTTIPSIGGTTFITNIGGTTSNPSIGGTTTIPSIGCTTFITNIGGTTPIPSIDSTPSNPSISGTTTIPSIGGTTFITSICGTTTIPSIGCTTSNPTISGTTTIPSIGGTTAIPSISSVYHPTLEILMAKILALKEGLSHMMADLPEFIVQAIKTRFSTILDSDAALLAAVTLPKFKLRWLRDETRKDIIKMTLAALCHALTIKIPQKEPLHSPESDHENDYFAFPEEENQHDKQAIQTTVDMEICEYLKYLFPQDFEDLPENQHSKTFQCIS</sequence>
<feature type="compositionally biased region" description="Polar residues" evidence="1">
    <location>
        <begin position="1"/>
        <end position="15"/>
    </location>
</feature>
<feature type="region of interest" description="Disordered" evidence="1">
    <location>
        <begin position="1"/>
        <end position="26"/>
    </location>
</feature>
<dbReference type="AlphaFoldDB" id="A0A498P171"/>
<proteinExistence type="predicted"/>
<accession>A0A498P171</accession>
<dbReference type="STRING" id="84645.A0A498P171"/>
<evidence type="ECO:0000313" key="2">
    <source>
        <dbReference type="EMBL" id="RXN37267.1"/>
    </source>
</evidence>
<protein>
    <submittedName>
        <fullName evidence="2">Zinc finger BED domain-containing 1-like protein</fullName>
    </submittedName>
</protein>